<protein>
    <submittedName>
        <fullName evidence="1">Uncharacterized protein</fullName>
    </submittedName>
</protein>
<dbReference type="EMBL" id="BKCJ010006883">
    <property type="protein sequence ID" value="GEU74437.1"/>
    <property type="molecule type" value="Genomic_DNA"/>
</dbReference>
<comment type="caution">
    <text evidence="1">The sequence shown here is derived from an EMBL/GenBank/DDBJ whole genome shotgun (WGS) entry which is preliminary data.</text>
</comment>
<dbReference type="GO" id="GO:0003676">
    <property type="term" value="F:nucleic acid binding"/>
    <property type="evidence" value="ECO:0007669"/>
    <property type="project" value="InterPro"/>
</dbReference>
<reference evidence="1" key="1">
    <citation type="journal article" date="2019" name="Sci. Rep.">
        <title>Draft genome of Tanacetum cinerariifolium, the natural source of mosquito coil.</title>
        <authorList>
            <person name="Yamashiro T."/>
            <person name="Shiraishi A."/>
            <person name="Satake H."/>
            <person name="Nakayama K."/>
        </authorList>
    </citation>
    <scope>NUCLEOTIDE SEQUENCE</scope>
</reference>
<sequence length="522" mass="58805">MGPSKPLYIKRISLAERQEQINKGLCFYCDNRRERGHKCLCKFLLLMTDEEDDSRATTAEEGDDAVESGDISILNSLIGHGSPVYIGSGETFLCESVCSNVTVHMQGKVTHDYAQQTLEFTLLNKIYSLKEDDSFRVKKISLHQVQALLDQDGIYEVYEVYSFTTEAVAAETQADGVTLEHLGLTSLLERAFGTFGMCFSVSTGTLVLCEAIKVCIWAEMLEYLGHIMRGGDGSQEGESSAGLAGACESASDLLRIDGFKWGEREASAFDSLKQQLAHDFSGSLLCEKGIKVERVVATRVPRHAQRRSRRNQENVGRTLCVILLNENEEISGRIYQAMFSVSTNYIYDSSNWWLLASLTYAHSCVGRSVHGFHYWFTGFKSTTYHPQSDGQTEVVNRGLEQYLSAMVSDRPQQWALYGRLPLSLIPYPRGQPLEKPVAIYDSRIVLQNGSLAQQVLVQWDDRSLEEATWEWTKDFNNTYPLYNLEDKVIFEARKNATPKDDGLGRRKRANRTSGWHSEFVMG</sequence>
<dbReference type="InterPro" id="IPR036397">
    <property type="entry name" value="RNaseH_sf"/>
</dbReference>
<dbReference type="Gene3D" id="3.30.420.10">
    <property type="entry name" value="Ribonuclease H-like superfamily/Ribonuclease H"/>
    <property type="match status" value="1"/>
</dbReference>
<proteinExistence type="predicted"/>
<dbReference type="AlphaFoldDB" id="A0A6L2MMA8"/>
<organism evidence="1">
    <name type="scientific">Tanacetum cinerariifolium</name>
    <name type="common">Dalmatian daisy</name>
    <name type="synonym">Chrysanthemum cinerariifolium</name>
    <dbReference type="NCBI Taxonomy" id="118510"/>
    <lineage>
        <taxon>Eukaryota</taxon>
        <taxon>Viridiplantae</taxon>
        <taxon>Streptophyta</taxon>
        <taxon>Embryophyta</taxon>
        <taxon>Tracheophyta</taxon>
        <taxon>Spermatophyta</taxon>
        <taxon>Magnoliopsida</taxon>
        <taxon>eudicotyledons</taxon>
        <taxon>Gunneridae</taxon>
        <taxon>Pentapetalae</taxon>
        <taxon>asterids</taxon>
        <taxon>campanulids</taxon>
        <taxon>Asterales</taxon>
        <taxon>Asteraceae</taxon>
        <taxon>Asteroideae</taxon>
        <taxon>Anthemideae</taxon>
        <taxon>Anthemidinae</taxon>
        <taxon>Tanacetum</taxon>
    </lineage>
</organism>
<name>A0A6L2MMA8_TANCI</name>
<evidence type="ECO:0000313" key="1">
    <source>
        <dbReference type="EMBL" id="GEU74437.1"/>
    </source>
</evidence>
<accession>A0A6L2MMA8</accession>
<gene>
    <name evidence="1" type="ORF">Tci_046415</name>
</gene>